<keyword evidence="1" id="KW-0614">Plasmid</keyword>
<dbReference type="EMBL" id="AP024591">
    <property type="protein sequence ID" value="BCU57782.1"/>
    <property type="molecule type" value="Genomic_DNA"/>
</dbReference>
<name>A0AA86J3B9_9ENTR</name>
<dbReference type="Proteomes" id="UP000682928">
    <property type="component" value="Plasmid pENKO-1"/>
</dbReference>
<geneLocation type="plasmid" evidence="1 2">
    <name>pENKO-1</name>
</geneLocation>
<proteinExistence type="predicted"/>
<evidence type="ECO:0000313" key="2">
    <source>
        <dbReference type="Proteomes" id="UP000682928"/>
    </source>
</evidence>
<sequence length="103" mass="11100">MPNNHITAGSLPSSELKILASVLPPVGLQVVSDENGDRTALVAEALWLFATRTGLDRDGEALETVLTDFLADMLHLCSQTGTEFSSIMGTAEMHFDMEDTGIY</sequence>
<accession>A0AA86J3B9</accession>
<gene>
    <name evidence="1" type="ORF">ENKO_43760</name>
</gene>
<organism evidence="1 2">
    <name type="scientific">Enterobacter kobei</name>
    <dbReference type="NCBI Taxonomy" id="208224"/>
    <lineage>
        <taxon>Bacteria</taxon>
        <taxon>Pseudomonadati</taxon>
        <taxon>Pseudomonadota</taxon>
        <taxon>Gammaproteobacteria</taxon>
        <taxon>Enterobacterales</taxon>
        <taxon>Enterobacteriaceae</taxon>
        <taxon>Enterobacter</taxon>
        <taxon>Enterobacter cloacae complex</taxon>
    </lineage>
</organism>
<protein>
    <submittedName>
        <fullName evidence="1">Uncharacterized protein</fullName>
    </submittedName>
</protein>
<dbReference type="AlphaFoldDB" id="A0AA86J3B9"/>
<evidence type="ECO:0000313" key="1">
    <source>
        <dbReference type="EMBL" id="BCU57782.1"/>
    </source>
</evidence>
<dbReference type="RefSeq" id="WP_088222227.1">
    <property type="nucleotide sequence ID" value="NZ_AP024591.1"/>
</dbReference>
<reference evidence="1" key="1">
    <citation type="submission" date="2021-04" db="EMBL/GenBank/DDBJ databases">
        <title>Difference and commonality of drug resistance evolution in various bacteria. and drug sensitivity profiles.</title>
        <authorList>
            <person name="Maeda T."/>
            <person name="Shibai A."/>
            <person name="Kawada K."/>
            <person name="Kotani H."/>
            <person name="Tarusawa Y."/>
            <person name="Tanabe K."/>
            <person name="Furusawa C."/>
        </authorList>
    </citation>
    <scope>NUCLEOTIDE SEQUENCE</scope>
    <source>
        <strain evidence="1">JCM 8580</strain>
        <plasmid evidence="1">pENKO-1</plasmid>
    </source>
</reference>